<dbReference type="Proteomes" id="UP000003505">
    <property type="component" value="Unassembled WGS sequence"/>
</dbReference>
<dbReference type="Pfam" id="PF03279">
    <property type="entry name" value="Lip_A_acyltrans"/>
    <property type="match status" value="1"/>
</dbReference>
<accession>C9LSC9</accession>
<organism evidence="8 9">
    <name type="scientific">Selenomonas sputigena (strain ATCC 35185 / DSM 20758 / CCUG 44933 / VPI D19B-28)</name>
    <dbReference type="NCBI Taxonomy" id="546271"/>
    <lineage>
        <taxon>Bacteria</taxon>
        <taxon>Bacillati</taxon>
        <taxon>Bacillota</taxon>
        <taxon>Negativicutes</taxon>
        <taxon>Selenomonadales</taxon>
        <taxon>Selenomonadaceae</taxon>
        <taxon>Selenomonas</taxon>
    </lineage>
</organism>
<dbReference type="HOGENOM" id="CLU_049421_4_0_9"/>
<sequence>MTYYLVHFLSCVACLLPGRFCDRLGRALALALWPFLPARRKKLAASQVAMCLGTDERESERIAKESAVRFGPMLFEVLRFPVIVRNMADYVEIEGREHLEGVLAQGKGAVIATGHAGNWELMGGALSQAGFPLIGVAMRQKDAAMDRFINEYRRLVGMHIIYKNDVREMFRMMKEGWVVGLLADQDTNRHDGIVLDFFGKPTNCVPGPAAMARSAGIGVIPGFITRKADGTHKIILYAPVEVPCTKDKRADIRTAEQAVNRVLEQHIREHPEEWFWLHDRWKSMREEF</sequence>
<dbReference type="Proteomes" id="UP000011124">
    <property type="component" value="Chromosome"/>
</dbReference>
<comment type="subcellular location">
    <subcellularLocation>
        <location evidence="1">Cell inner membrane</location>
    </subcellularLocation>
</comment>
<dbReference type="STRING" id="546271.Selsp_1797"/>
<evidence type="ECO:0000256" key="2">
    <source>
        <dbReference type="ARBA" id="ARBA00022475"/>
    </source>
</evidence>
<keyword evidence="6 8" id="KW-0012">Acyltransferase</keyword>
<evidence type="ECO:0000313" key="9">
    <source>
        <dbReference type="Proteomes" id="UP000003505"/>
    </source>
</evidence>
<dbReference type="GO" id="GO:0016746">
    <property type="term" value="F:acyltransferase activity"/>
    <property type="evidence" value="ECO:0007669"/>
    <property type="project" value="UniProtKB-KW"/>
</dbReference>
<dbReference type="KEGG" id="ssg:Selsp_1797"/>
<dbReference type="InterPro" id="IPR004960">
    <property type="entry name" value="LipA_acyltrans"/>
</dbReference>
<evidence type="ECO:0000256" key="1">
    <source>
        <dbReference type="ARBA" id="ARBA00004533"/>
    </source>
</evidence>
<keyword evidence="10" id="KW-1185">Reference proteome</keyword>
<gene>
    <name evidence="7" type="ordered locus">Selsp_1797</name>
    <name evidence="8" type="ORF">SELSPUOL_00353</name>
</gene>
<evidence type="ECO:0000256" key="6">
    <source>
        <dbReference type="ARBA" id="ARBA00023315"/>
    </source>
</evidence>
<evidence type="ECO:0000256" key="5">
    <source>
        <dbReference type="ARBA" id="ARBA00023136"/>
    </source>
</evidence>
<keyword evidence="5" id="KW-0472">Membrane</keyword>
<evidence type="ECO:0000313" key="7">
    <source>
        <dbReference type="EMBL" id="AEC00752.1"/>
    </source>
</evidence>
<evidence type="ECO:0000256" key="4">
    <source>
        <dbReference type="ARBA" id="ARBA00022679"/>
    </source>
</evidence>
<dbReference type="EMBL" id="ACKP02000010">
    <property type="protein sequence ID" value="EEX78169.1"/>
    <property type="molecule type" value="Genomic_DNA"/>
</dbReference>
<keyword evidence="3" id="KW-0997">Cell inner membrane</keyword>
<dbReference type="eggNOG" id="COG1560">
    <property type="taxonomic scope" value="Bacteria"/>
</dbReference>
<proteinExistence type="predicted"/>
<dbReference type="GO" id="GO:0005886">
    <property type="term" value="C:plasma membrane"/>
    <property type="evidence" value="ECO:0007669"/>
    <property type="project" value="UniProtKB-SubCell"/>
</dbReference>
<reference evidence="8 9" key="1">
    <citation type="submission" date="2009-09" db="EMBL/GenBank/DDBJ databases">
        <authorList>
            <person name="Weinstock G."/>
            <person name="Sodergren E."/>
            <person name="Clifton S."/>
            <person name="Fulton L."/>
            <person name="Fulton B."/>
            <person name="Courtney L."/>
            <person name="Fronick C."/>
            <person name="Harrison M."/>
            <person name="Strong C."/>
            <person name="Farmer C."/>
            <person name="Delahaunty K."/>
            <person name="Markovic C."/>
            <person name="Hall O."/>
            <person name="Minx P."/>
            <person name="Tomlinson C."/>
            <person name="Mitreva M."/>
            <person name="Nelson J."/>
            <person name="Hou S."/>
            <person name="Wollam A."/>
            <person name="Pepin K.H."/>
            <person name="Johnson M."/>
            <person name="Bhonagiri V."/>
            <person name="Nash W.E."/>
            <person name="Warren W."/>
            <person name="Chinwalla A."/>
            <person name="Mardis E.R."/>
            <person name="Wilson R.K."/>
        </authorList>
    </citation>
    <scope>NUCLEOTIDE SEQUENCE [LARGE SCALE GENOMIC DNA]</scope>
    <source>
        <strain evidence="8">ATCC 35185</strain>
        <strain evidence="9">ATCC 35185 / DSM 20758 / VPI D19B-28</strain>
    </source>
</reference>
<dbReference type="PANTHER" id="PTHR30606">
    <property type="entry name" value="LIPID A BIOSYNTHESIS LAUROYL ACYLTRANSFERASE"/>
    <property type="match status" value="1"/>
</dbReference>
<dbReference type="EMBL" id="CP002637">
    <property type="protein sequence ID" value="AEC00752.1"/>
    <property type="molecule type" value="Genomic_DNA"/>
</dbReference>
<dbReference type="AlphaFoldDB" id="C9LSC9"/>
<protein>
    <submittedName>
        <fullName evidence="7">Lipid A biosynthesis acyltransferase</fullName>
    </submittedName>
    <submittedName>
        <fullName evidence="8">Putative lipid A biosynthesis lauroyl acyltransferase</fullName>
    </submittedName>
</protein>
<name>C9LSC9_SELS3</name>
<dbReference type="PIRSF" id="PIRSF026649">
    <property type="entry name" value="MsbB"/>
    <property type="match status" value="1"/>
</dbReference>
<keyword evidence="2" id="KW-1003">Cell membrane</keyword>
<evidence type="ECO:0000313" key="10">
    <source>
        <dbReference type="Proteomes" id="UP000011124"/>
    </source>
</evidence>
<reference evidence="7 10" key="2">
    <citation type="submission" date="2011-04" db="EMBL/GenBank/DDBJ databases">
        <title>The complete genome of Selenomonas sputigena DSM 20758.</title>
        <authorList>
            <consortium name="US DOE Joint Genome Institute (JGI-PGF)"/>
            <person name="Lucas S."/>
            <person name="Copeland A."/>
            <person name="Lapidus A."/>
            <person name="Bruce D."/>
            <person name="Goodwin L."/>
            <person name="Pitluck S."/>
            <person name="Peters L."/>
            <person name="Kyrpides N."/>
            <person name="Mavromatis K."/>
            <person name="Ivanova N."/>
            <person name="Ovchinnikova G."/>
            <person name="Teshima H."/>
            <person name="Detter J.C."/>
            <person name="Tapia R."/>
            <person name="Han C."/>
            <person name="Land M."/>
            <person name="Hauser L."/>
            <person name="Markowitz V."/>
            <person name="Cheng J.-F."/>
            <person name="Hugenholtz P."/>
            <person name="Woyke T."/>
            <person name="Wu D."/>
            <person name="Gronow S."/>
            <person name="Wellnitz S."/>
            <person name="Schneider S."/>
            <person name="Klenk H.-P."/>
            <person name="Eisen J.A."/>
        </authorList>
    </citation>
    <scope>NUCLEOTIDE SEQUENCE [LARGE SCALE GENOMIC DNA]</scope>
    <source>
        <strain evidence="7">ATCC 35185</strain>
        <strain evidence="10">ATCC 35185 / DSM 20758 / VPI D19B-28</strain>
    </source>
</reference>
<evidence type="ECO:0000313" key="8">
    <source>
        <dbReference type="EMBL" id="EEX78169.1"/>
    </source>
</evidence>
<dbReference type="PANTHER" id="PTHR30606:SF9">
    <property type="entry name" value="LIPID A BIOSYNTHESIS LAUROYLTRANSFERASE"/>
    <property type="match status" value="1"/>
</dbReference>
<dbReference type="CDD" id="cd07984">
    <property type="entry name" value="LPLAT_LABLAT-like"/>
    <property type="match status" value="1"/>
</dbReference>
<dbReference type="GO" id="GO:0009247">
    <property type="term" value="P:glycolipid biosynthetic process"/>
    <property type="evidence" value="ECO:0007669"/>
    <property type="project" value="UniProtKB-ARBA"/>
</dbReference>
<dbReference type="OrthoDB" id="9801955at2"/>
<evidence type="ECO:0000256" key="3">
    <source>
        <dbReference type="ARBA" id="ARBA00022519"/>
    </source>
</evidence>
<dbReference type="RefSeq" id="WP_006191114.1">
    <property type="nucleotide sequence ID" value="NC_015437.1"/>
</dbReference>
<keyword evidence="4 8" id="KW-0808">Transferase</keyword>